<comment type="caution">
    <text evidence="4">The sequence shown here is derived from an EMBL/GenBank/DDBJ whole genome shotgun (WGS) entry which is preliminary data.</text>
</comment>
<dbReference type="InterPro" id="IPR037185">
    <property type="entry name" value="EmrE-like"/>
</dbReference>
<dbReference type="AlphaFoldDB" id="A0A544W6I3"/>
<feature type="transmembrane region" description="Helical" evidence="2">
    <location>
        <begin position="235"/>
        <end position="254"/>
    </location>
</feature>
<keyword evidence="2" id="KW-0812">Transmembrane</keyword>
<evidence type="ECO:0000256" key="1">
    <source>
        <dbReference type="ARBA" id="ARBA00007362"/>
    </source>
</evidence>
<dbReference type="EMBL" id="VIFX01000004">
    <property type="protein sequence ID" value="TQR87840.1"/>
    <property type="molecule type" value="Genomic_DNA"/>
</dbReference>
<comment type="similarity">
    <text evidence="1">Belongs to the EamA transporter family.</text>
</comment>
<feature type="transmembrane region" description="Helical" evidence="2">
    <location>
        <begin position="60"/>
        <end position="79"/>
    </location>
</feature>
<dbReference type="RefSeq" id="WP_142550884.1">
    <property type="nucleotide sequence ID" value="NZ_VIFX01000004.1"/>
</dbReference>
<dbReference type="GO" id="GO:0016020">
    <property type="term" value="C:membrane"/>
    <property type="evidence" value="ECO:0007669"/>
    <property type="project" value="InterPro"/>
</dbReference>
<gene>
    <name evidence="4" type="ORF">D8S82_04315</name>
</gene>
<feature type="transmembrane region" description="Helical" evidence="2">
    <location>
        <begin position="170"/>
        <end position="193"/>
    </location>
</feature>
<sequence length="284" mass="28062">MTVLLALSSSLLWGVADFLGGKVSRGRSTIAVVLFSQTAGLVVAFVVAAAAGSFADPAGYVPWAVGAGLAGASAVLLFYRALAIGTMGVVAPVAALGVIIPVVLGVFGGVMPSALCVVGIVWAIGGVVATARPAESASRAGQHTRSVVLAVAAACGFGLLQYAISGGAAYSTVMTMLVMRCTSVPLLALVLVLARRGGHGAARGFPPRVVLLVAAIGVFDVGANLLFAVATVSGALPVVAVLGSLYPAATVLLARVVDHETMSRSQNVGVVVALTGVAMIAAGS</sequence>
<dbReference type="Proteomes" id="UP000315759">
    <property type="component" value="Unassembled WGS sequence"/>
</dbReference>
<feature type="transmembrane region" description="Helical" evidence="2">
    <location>
        <begin position="110"/>
        <end position="134"/>
    </location>
</feature>
<accession>A0A544W6I3</accession>
<organism evidence="4 5">
    <name type="scientific">Mycolicibacterium hodleri</name>
    <dbReference type="NCBI Taxonomy" id="49897"/>
    <lineage>
        <taxon>Bacteria</taxon>
        <taxon>Bacillati</taxon>
        <taxon>Actinomycetota</taxon>
        <taxon>Actinomycetes</taxon>
        <taxon>Mycobacteriales</taxon>
        <taxon>Mycobacteriaceae</taxon>
        <taxon>Mycolicibacterium</taxon>
    </lineage>
</organism>
<feature type="transmembrane region" description="Helical" evidence="2">
    <location>
        <begin position="205"/>
        <end position="229"/>
    </location>
</feature>
<evidence type="ECO:0000313" key="5">
    <source>
        <dbReference type="Proteomes" id="UP000315759"/>
    </source>
</evidence>
<proteinExistence type="inferred from homology"/>
<feature type="transmembrane region" description="Helical" evidence="2">
    <location>
        <begin position="146"/>
        <end position="164"/>
    </location>
</feature>
<feature type="transmembrane region" description="Helical" evidence="2">
    <location>
        <begin position="86"/>
        <end position="104"/>
    </location>
</feature>
<evidence type="ECO:0000256" key="2">
    <source>
        <dbReference type="SAM" id="Phobius"/>
    </source>
</evidence>
<evidence type="ECO:0000313" key="4">
    <source>
        <dbReference type="EMBL" id="TQR87840.1"/>
    </source>
</evidence>
<name>A0A544W6I3_9MYCO</name>
<dbReference type="SUPFAM" id="SSF103481">
    <property type="entry name" value="Multidrug resistance efflux transporter EmrE"/>
    <property type="match status" value="1"/>
</dbReference>
<dbReference type="InterPro" id="IPR000620">
    <property type="entry name" value="EamA_dom"/>
</dbReference>
<feature type="transmembrane region" description="Helical" evidence="2">
    <location>
        <begin position="30"/>
        <end position="54"/>
    </location>
</feature>
<protein>
    <submittedName>
        <fullName evidence="4">EamA family transporter</fullName>
    </submittedName>
</protein>
<keyword evidence="2" id="KW-0472">Membrane</keyword>
<evidence type="ECO:0000259" key="3">
    <source>
        <dbReference type="Pfam" id="PF00892"/>
    </source>
</evidence>
<dbReference type="Pfam" id="PF00892">
    <property type="entry name" value="EamA"/>
    <property type="match status" value="1"/>
</dbReference>
<keyword evidence="2" id="KW-1133">Transmembrane helix</keyword>
<feature type="domain" description="EamA" evidence="3">
    <location>
        <begin position="146"/>
        <end position="281"/>
    </location>
</feature>
<reference evidence="4 5" key="1">
    <citation type="submission" date="2018-10" db="EMBL/GenBank/DDBJ databases">
        <title>Draft genome of Mycobacterium hodleri strain B.</title>
        <authorList>
            <person name="Amande T.J."/>
            <person name="Mcgenity T.J."/>
        </authorList>
    </citation>
    <scope>NUCLEOTIDE SEQUENCE [LARGE SCALE GENOMIC DNA]</scope>
    <source>
        <strain evidence="4 5">B</strain>
    </source>
</reference>
<keyword evidence="5" id="KW-1185">Reference proteome</keyword>